<name>A0AAJ0AGM6_9PEZI</name>
<evidence type="ECO:0000313" key="1">
    <source>
        <dbReference type="EMBL" id="KAK1673541.1"/>
    </source>
</evidence>
<dbReference type="AlphaFoldDB" id="A0AAJ0AGM6"/>
<gene>
    <name evidence="1" type="ORF">BDP55DRAFT_218649</name>
</gene>
<evidence type="ECO:0000313" key="2">
    <source>
        <dbReference type="Proteomes" id="UP001224890"/>
    </source>
</evidence>
<sequence length="140" mass="15203">MVPAATCRNRAILIALPSPPLSAVFTQYERAMQPLTPLFVSSACLPTGTIYAAFVGEEGMGWVRKDVARRRHGPSSWLRSQKYENGTLCATSWFNGATSPALPTFMRWMAGTPGFRLFDGMLFGEATGDLLSLSVGLVKV</sequence>
<proteinExistence type="predicted"/>
<accession>A0AAJ0AGM6</accession>
<dbReference type="GeneID" id="85450585"/>
<organism evidence="1 2">
    <name type="scientific">Colletotrichum godetiae</name>
    <dbReference type="NCBI Taxonomy" id="1209918"/>
    <lineage>
        <taxon>Eukaryota</taxon>
        <taxon>Fungi</taxon>
        <taxon>Dikarya</taxon>
        <taxon>Ascomycota</taxon>
        <taxon>Pezizomycotina</taxon>
        <taxon>Sordariomycetes</taxon>
        <taxon>Hypocreomycetidae</taxon>
        <taxon>Glomerellales</taxon>
        <taxon>Glomerellaceae</taxon>
        <taxon>Colletotrichum</taxon>
        <taxon>Colletotrichum acutatum species complex</taxon>
    </lineage>
</organism>
<keyword evidence="2" id="KW-1185">Reference proteome</keyword>
<comment type="caution">
    <text evidence="1">The sequence shown here is derived from an EMBL/GenBank/DDBJ whole genome shotgun (WGS) entry which is preliminary data.</text>
</comment>
<dbReference type="EMBL" id="JAHMHR010000030">
    <property type="protein sequence ID" value="KAK1673541.1"/>
    <property type="molecule type" value="Genomic_DNA"/>
</dbReference>
<dbReference type="Proteomes" id="UP001224890">
    <property type="component" value="Unassembled WGS sequence"/>
</dbReference>
<protein>
    <submittedName>
        <fullName evidence="1">Uncharacterized protein</fullName>
    </submittedName>
</protein>
<reference evidence="1" key="1">
    <citation type="submission" date="2021-06" db="EMBL/GenBank/DDBJ databases">
        <title>Comparative genomics, transcriptomics and evolutionary studies reveal genomic signatures of adaptation to plant cell wall in hemibiotrophic fungi.</title>
        <authorList>
            <consortium name="DOE Joint Genome Institute"/>
            <person name="Baroncelli R."/>
            <person name="Diaz J.F."/>
            <person name="Benocci T."/>
            <person name="Peng M."/>
            <person name="Battaglia E."/>
            <person name="Haridas S."/>
            <person name="Andreopoulos W."/>
            <person name="Labutti K."/>
            <person name="Pangilinan J."/>
            <person name="Floch G.L."/>
            <person name="Makela M.R."/>
            <person name="Henrissat B."/>
            <person name="Grigoriev I.V."/>
            <person name="Crouch J.A."/>
            <person name="De Vries R.P."/>
            <person name="Sukno S.A."/>
            <person name="Thon M.R."/>
        </authorList>
    </citation>
    <scope>NUCLEOTIDE SEQUENCE</scope>
    <source>
        <strain evidence="1">CBS 193.32</strain>
    </source>
</reference>
<dbReference type="RefSeq" id="XP_060427544.1">
    <property type="nucleotide sequence ID" value="XM_060566059.1"/>
</dbReference>